<comment type="caution">
    <text evidence="3">The sequence shown here is derived from an EMBL/GenBank/DDBJ whole genome shotgun (WGS) entry which is preliminary data.</text>
</comment>
<dbReference type="GO" id="GO:0004175">
    <property type="term" value="F:endopeptidase activity"/>
    <property type="evidence" value="ECO:0007669"/>
    <property type="project" value="UniProtKB-ARBA"/>
</dbReference>
<dbReference type="PANTHER" id="PTHR36435:SF1">
    <property type="entry name" value="CAAX AMINO TERMINAL PROTEASE FAMILY PROTEIN"/>
    <property type="match status" value="1"/>
</dbReference>
<feature type="transmembrane region" description="Helical" evidence="1">
    <location>
        <begin position="77"/>
        <end position="98"/>
    </location>
</feature>
<feature type="transmembrane region" description="Helical" evidence="1">
    <location>
        <begin position="196"/>
        <end position="228"/>
    </location>
</feature>
<feature type="domain" description="CAAX prenyl protease 2/Lysostaphin resistance protein A-like" evidence="2">
    <location>
        <begin position="161"/>
        <end position="247"/>
    </location>
</feature>
<organism evidence="3 4">
    <name type="scientific">Marine Group III euryarchaeote CG-Epi6</name>
    <dbReference type="NCBI Taxonomy" id="1889000"/>
    <lineage>
        <taxon>Archaea</taxon>
        <taxon>Methanobacteriati</taxon>
        <taxon>Thermoplasmatota</taxon>
        <taxon>Thermoplasmata</taxon>
        <taxon>Candidatus Thermoprofundales</taxon>
    </lineage>
</organism>
<proteinExistence type="predicted"/>
<dbReference type="Pfam" id="PF02517">
    <property type="entry name" value="Rce1-like"/>
    <property type="match status" value="1"/>
</dbReference>
<dbReference type="AlphaFoldDB" id="A0A1J5STZ8"/>
<feature type="transmembrane region" description="Helical" evidence="1">
    <location>
        <begin position="234"/>
        <end position="255"/>
    </location>
</feature>
<feature type="transmembrane region" description="Helical" evidence="1">
    <location>
        <begin position="162"/>
        <end position="184"/>
    </location>
</feature>
<gene>
    <name evidence="3" type="ORF">BEU03_02465</name>
</gene>
<evidence type="ECO:0000259" key="2">
    <source>
        <dbReference type="Pfam" id="PF02517"/>
    </source>
</evidence>
<dbReference type="GO" id="GO:0080120">
    <property type="term" value="P:CAAX-box protein maturation"/>
    <property type="evidence" value="ECO:0007669"/>
    <property type="project" value="UniProtKB-ARBA"/>
</dbReference>
<dbReference type="Proteomes" id="UP000183403">
    <property type="component" value="Unassembled WGS sequence"/>
</dbReference>
<protein>
    <recommendedName>
        <fullName evidence="2">CAAX prenyl protease 2/Lysostaphin resistance protein A-like domain-containing protein</fullName>
    </recommendedName>
</protein>
<reference evidence="3 4" key="1">
    <citation type="submission" date="2016-08" db="EMBL/GenBank/DDBJ databases">
        <title>New Insights into Marine Group III Euryarchaeota, from dark to light.</title>
        <authorList>
            <person name="Haro-Moreno J.M."/>
            <person name="Rodriguez-Valera F."/>
            <person name="Lopez-Garcia P."/>
            <person name="Moreira D."/>
            <person name="Martin-Cuadrado A.B."/>
        </authorList>
    </citation>
    <scope>NUCLEOTIDE SEQUENCE [LARGE SCALE GENOMIC DNA]</scope>
    <source>
        <strain evidence="3">CG-Epi6</strain>
    </source>
</reference>
<dbReference type="PANTHER" id="PTHR36435">
    <property type="entry name" value="SLR1288 PROTEIN"/>
    <property type="match status" value="1"/>
</dbReference>
<accession>A0A1J5STZ8</accession>
<dbReference type="InterPro" id="IPR003675">
    <property type="entry name" value="Rce1/LyrA-like_dom"/>
</dbReference>
<feature type="transmembrane region" description="Helical" evidence="1">
    <location>
        <begin position="118"/>
        <end position="142"/>
    </location>
</feature>
<keyword evidence="1" id="KW-0812">Transmembrane</keyword>
<evidence type="ECO:0000313" key="3">
    <source>
        <dbReference type="EMBL" id="OIR11993.1"/>
    </source>
</evidence>
<keyword evidence="1" id="KW-0472">Membrane</keyword>
<evidence type="ECO:0000256" key="1">
    <source>
        <dbReference type="SAM" id="Phobius"/>
    </source>
</evidence>
<name>A0A1J5STZ8_9ARCH</name>
<evidence type="ECO:0000313" key="4">
    <source>
        <dbReference type="Proteomes" id="UP000183403"/>
    </source>
</evidence>
<feature type="transmembrane region" description="Helical" evidence="1">
    <location>
        <begin position="48"/>
        <end position="71"/>
    </location>
</feature>
<sequence>MEYCKHCSKPILSDLENQIYCSSECWRESKAALKNEEDITTIKTESALYVWSSIISMLIGLFLLLMLTATVVKSEEVFLPVFTISAGFLVLVVLQNILPKEEIKRLLSFENNIDSWKLIGWVLLLDIFVILPLHAAFTLIVFPDAEQQEVINMFKESSGFSLIILALTVSVFTPFAEEFLFRGFILTMLLKRYSPVVSIVISSFVFSIAHEPIAMALAFGGGCLYGWIRVKTGSIYPSMIAHAIWNGFITLVVIFA</sequence>
<dbReference type="EMBL" id="MIYV01000016">
    <property type="protein sequence ID" value="OIR11993.1"/>
    <property type="molecule type" value="Genomic_DNA"/>
</dbReference>
<dbReference type="InterPro" id="IPR052710">
    <property type="entry name" value="CAAX_protease"/>
</dbReference>
<keyword evidence="1" id="KW-1133">Transmembrane helix</keyword>